<sequence length="149" mass="16760">MSNVKHQKLIFLFVLFLSLIAYHFFPSPVLAAKPRVWKTTQKSTATSAGRPTYSVKLRSDRRALNITFNNVNTANSVTYELTYLSGNLEKGVFGSILPKEGNYTTRSLLFGTCSKNVCTYHPNISGMQFKITAKLNTGKTLIKKYRVKV</sequence>
<dbReference type="Proteomes" id="UP000229502">
    <property type="component" value="Unassembled WGS sequence"/>
</dbReference>
<organism evidence="1 2">
    <name type="scientific">Candidatus Shapirobacteria bacterium CG07_land_8_20_14_0_80_39_18</name>
    <dbReference type="NCBI Taxonomy" id="1974882"/>
    <lineage>
        <taxon>Bacteria</taxon>
        <taxon>Candidatus Shapironibacteriota</taxon>
    </lineage>
</organism>
<proteinExistence type="predicted"/>
<dbReference type="EMBL" id="PEWZ01000022">
    <property type="protein sequence ID" value="PIU36293.1"/>
    <property type="molecule type" value="Genomic_DNA"/>
</dbReference>
<reference evidence="2" key="1">
    <citation type="submission" date="2017-09" db="EMBL/GenBank/DDBJ databases">
        <title>Depth-based differentiation of microbial function through sediment-hosted aquifers and enrichment of novel symbionts in the deep terrestrial subsurface.</title>
        <authorList>
            <person name="Probst A.J."/>
            <person name="Ladd B."/>
            <person name="Jarett J.K."/>
            <person name="Geller-Mcgrath D.E."/>
            <person name="Sieber C.M.K."/>
            <person name="Emerson J.B."/>
            <person name="Anantharaman K."/>
            <person name="Thomas B.C."/>
            <person name="Malmstrom R."/>
            <person name="Stieglmeier M."/>
            <person name="Klingl A."/>
            <person name="Woyke T."/>
            <person name="Ryan C.M."/>
            <person name="Banfield J.F."/>
        </authorList>
    </citation>
    <scope>NUCLEOTIDE SEQUENCE [LARGE SCALE GENOMIC DNA]</scope>
</reference>
<comment type="caution">
    <text evidence="1">The sequence shown here is derived from an EMBL/GenBank/DDBJ whole genome shotgun (WGS) entry which is preliminary data.</text>
</comment>
<name>A0A2M6YS34_9BACT</name>
<accession>A0A2M6YS34</accession>
<dbReference type="AlphaFoldDB" id="A0A2M6YS34"/>
<evidence type="ECO:0000313" key="2">
    <source>
        <dbReference type="Proteomes" id="UP000229502"/>
    </source>
</evidence>
<gene>
    <name evidence="1" type="ORF">COT03_00350</name>
</gene>
<evidence type="ECO:0000313" key="1">
    <source>
        <dbReference type="EMBL" id="PIU36293.1"/>
    </source>
</evidence>
<protein>
    <submittedName>
        <fullName evidence="1">Uncharacterized protein</fullName>
    </submittedName>
</protein>